<keyword evidence="5" id="KW-1185">Reference proteome</keyword>
<sequence>METYTYEKINERGDPMGRKYILPGGTGFLGQELAKELLARGDEVIVLTRGSNRTEGGISYLSWDGETLGDWADVIEGADGVINFTGRSVNCLYTKANRKEILSSRIDSVQVLHQAINQCHQPPEVFIQASSLAIFGDTREVCDENAPHGDNFSVEVCERWEEAFFAEDLPQTRQIALRIGFVLGKDGGALEPLQKLAKYGLGGTIGSGEQYISWLHIEDLNAMILECLANDKEGVYNATGPSPVTNRTFMKTLRDALGKGWSPPAPSPFVRLGAVLFMRADPGLALTGRNCIPKRFLDEGFRFKYTDLDVTLRELTH</sequence>
<dbReference type="PANTHER" id="PTHR11092">
    <property type="entry name" value="SUGAR NUCLEOTIDE EPIMERASE RELATED"/>
    <property type="match status" value="1"/>
</dbReference>
<evidence type="ECO:0000313" key="5">
    <source>
        <dbReference type="Proteomes" id="UP000198660"/>
    </source>
</evidence>
<evidence type="ECO:0008006" key="6">
    <source>
        <dbReference type="Google" id="ProtNLM"/>
    </source>
</evidence>
<dbReference type="NCBIfam" id="TIGR01777">
    <property type="entry name" value="yfcH"/>
    <property type="match status" value="1"/>
</dbReference>
<dbReference type="Pfam" id="PF01370">
    <property type="entry name" value="Epimerase"/>
    <property type="match status" value="1"/>
</dbReference>
<dbReference type="InterPro" id="IPR010099">
    <property type="entry name" value="SDR39U1"/>
</dbReference>
<dbReference type="SUPFAM" id="SSF51735">
    <property type="entry name" value="NAD(P)-binding Rossmann-fold domains"/>
    <property type="match status" value="1"/>
</dbReference>
<dbReference type="Proteomes" id="UP000198660">
    <property type="component" value="Unassembled WGS sequence"/>
</dbReference>
<reference evidence="5" key="1">
    <citation type="submission" date="2016-10" db="EMBL/GenBank/DDBJ databases">
        <authorList>
            <person name="Varghese N."/>
            <person name="Submissions S."/>
        </authorList>
    </citation>
    <scope>NUCLEOTIDE SEQUENCE [LARGE SCALE GENOMIC DNA]</scope>
    <source>
        <strain evidence="5">DSM 45789</strain>
    </source>
</reference>
<feature type="domain" description="DUF1731" evidence="3">
    <location>
        <begin position="265"/>
        <end position="315"/>
    </location>
</feature>
<protein>
    <recommendedName>
        <fullName evidence="6">TIGR01777 family protein</fullName>
    </recommendedName>
</protein>
<dbReference type="CDD" id="cd05242">
    <property type="entry name" value="SDR_a8"/>
    <property type="match status" value="1"/>
</dbReference>
<dbReference type="AlphaFoldDB" id="A0A1I6QNP1"/>
<proteinExistence type="inferred from homology"/>
<accession>A0A1I6QNP1</accession>
<comment type="similarity">
    <text evidence="1">Belongs to the NAD(P)-dependent epimerase/dehydratase family. SDR39U1 subfamily.</text>
</comment>
<dbReference type="InterPro" id="IPR001509">
    <property type="entry name" value="Epimerase_deHydtase"/>
</dbReference>
<name>A0A1I6QNP1_9BACL</name>
<evidence type="ECO:0000313" key="4">
    <source>
        <dbReference type="EMBL" id="SFS53948.1"/>
    </source>
</evidence>
<evidence type="ECO:0000259" key="3">
    <source>
        <dbReference type="Pfam" id="PF08338"/>
    </source>
</evidence>
<evidence type="ECO:0000259" key="2">
    <source>
        <dbReference type="Pfam" id="PF01370"/>
    </source>
</evidence>
<dbReference type="PANTHER" id="PTHR11092:SF0">
    <property type="entry name" value="EPIMERASE FAMILY PROTEIN SDR39U1"/>
    <property type="match status" value="1"/>
</dbReference>
<dbReference type="Gene3D" id="3.40.50.720">
    <property type="entry name" value="NAD(P)-binding Rossmann-like Domain"/>
    <property type="match status" value="1"/>
</dbReference>
<organism evidence="4 5">
    <name type="scientific">Marininema halotolerans</name>
    <dbReference type="NCBI Taxonomy" id="1155944"/>
    <lineage>
        <taxon>Bacteria</taxon>
        <taxon>Bacillati</taxon>
        <taxon>Bacillota</taxon>
        <taxon>Bacilli</taxon>
        <taxon>Bacillales</taxon>
        <taxon>Thermoactinomycetaceae</taxon>
        <taxon>Marininema</taxon>
    </lineage>
</organism>
<dbReference type="EMBL" id="FPAA01000003">
    <property type="protein sequence ID" value="SFS53948.1"/>
    <property type="molecule type" value="Genomic_DNA"/>
</dbReference>
<gene>
    <name evidence="4" type="ORF">SAMN05444972_103267</name>
</gene>
<dbReference type="InterPro" id="IPR036291">
    <property type="entry name" value="NAD(P)-bd_dom_sf"/>
</dbReference>
<feature type="domain" description="NAD-dependent epimerase/dehydratase" evidence="2">
    <location>
        <begin position="24"/>
        <end position="145"/>
    </location>
</feature>
<evidence type="ECO:0000256" key="1">
    <source>
        <dbReference type="ARBA" id="ARBA00009353"/>
    </source>
</evidence>
<dbReference type="InterPro" id="IPR013549">
    <property type="entry name" value="DUF1731"/>
</dbReference>
<dbReference type="Pfam" id="PF08338">
    <property type="entry name" value="DUF1731"/>
    <property type="match status" value="1"/>
</dbReference>